<sequence length="480" mass="52182">MAMPNGMRFPYLAGMKRLAALLTAAVLLLPAGPAFADRDVLVSNLAELNQALGAAVAGDTLVMADGTWQDAVIGLTAPGPLTLRAQTPGKVLLTGRSSLSLNSPHLTVSGLTFTGGQAPDGAQSVITFNSDHGRVTDTSVVDFNPAEPQTAYYWVYFKGGHNRLDHSLLRGKNHQEPVVGNDRGLAAKYNAVDHTRFADVPNVGRNGMEALRIWGYGQWGELGTQEGAYFTIEHNLFEHVDGDDEIISLKSNHNTVRFNTIRQSSGGLVLRYGNHNTVENNVILGERYPASEGIRVSGNSHTVRGNYVAGVSGYGLKVTSGEHMFDENNQLDYLTPGFVPQRNPLSPYGYLFHYGQVTDSEFTANVFVDNAKSDMHLGWFYKNHWPAYQMVLLPERNTFTGNLVHRPKGGVAVITSPQETAPPLEKFTFEPNTFRGNVVHGGTIDVHAPNSSKGIVVLPRSRQAPPPPPQTAETGPTWSR</sequence>
<dbReference type="SUPFAM" id="SSF51126">
    <property type="entry name" value="Pectin lyase-like"/>
    <property type="match status" value="1"/>
</dbReference>
<feature type="region of interest" description="Disordered" evidence="1">
    <location>
        <begin position="457"/>
        <end position="480"/>
    </location>
</feature>
<feature type="chain" id="PRO_5046374888" evidence="2">
    <location>
        <begin position="37"/>
        <end position="480"/>
    </location>
</feature>
<keyword evidence="2" id="KW-0732">Signal</keyword>
<name>A0ABP6ESS3_9ACTN</name>
<feature type="compositionally biased region" description="Polar residues" evidence="1">
    <location>
        <begin position="471"/>
        <end position="480"/>
    </location>
</feature>
<dbReference type="EMBL" id="BAAATE010000014">
    <property type="protein sequence ID" value="GAA2672198.1"/>
    <property type="molecule type" value="Genomic_DNA"/>
</dbReference>
<dbReference type="InterPro" id="IPR011050">
    <property type="entry name" value="Pectin_lyase_fold/virulence"/>
</dbReference>
<dbReference type="Pfam" id="PF14592">
    <property type="entry name" value="Chondroitinas_B"/>
    <property type="match status" value="1"/>
</dbReference>
<keyword evidence="3" id="KW-0456">Lyase</keyword>
<reference evidence="4" key="1">
    <citation type="journal article" date="2019" name="Int. J. Syst. Evol. Microbiol.">
        <title>The Global Catalogue of Microorganisms (GCM) 10K type strain sequencing project: providing services to taxonomists for standard genome sequencing and annotation.</title>
        <authorList>
            <consortium name="The Broad Institute Genomics Platform"/>
            <consortium name="The Broad Institute Genome Sequencing Center for Infectious Disease"/>
            <person name="Wu L."/>
            <person name="Ma J."/>
        </authorList>
    </citation>
    <scope>NUCLEOTIDE SEQUENCE [LARGE SCALE GENOMIC DNA]</scope>
    <source>
        <strain evidence="4">JCM 6835</strain>
    </source>
</reference>
<evidence type="ECO:0000256" key="2">
    <source>
        <dbReference type="SAM" id="SignalP"/>
    </source>
</evidence>
<feature type="signal peptide" evidence="2">
    <location>
        <begin position="1"/>
        <end position="36"/>
    </location>
</feature>
<proteinExistence type="predicted"/>
<evidence type="ECO:0000313" key="3">
    <source>
        <dbReference type="EMBL" id="GAA2672198.1"/>
    </source>
</evidence>
<dbReference type="InterPro" id="IPR039513">
    <property type="entry name" value="PL-6"/>
</dbReference>
<protein>
    <submittedName>
        <fullName evidence="3">Polysaccharide lyase 6 family protein</fullName>
    </submittedName>
</protein>
<dbReference type="SMART" id="SM00710">
    <property type="entry name" value="PbH1"/>
    <property type="match status" value="5"/>
</dbReference>
<organism evidence="3 4">
    <name type="scientific">Nonomuraea recticatena</name>
    <dbReference type="NCBI Taxonomy" id="46178"/>
    <lineage>
        <taxon>Bacteria</taxon>
        <taxon>Bacillati</taxon>
        <taxon>Actinomycetota</taxon>
        <taxon>Actinomycetes</taxon>
        <taxon>Streptosporangiales</taxon>
        <taxon>Streptosporangiaceae</taxon>
        <taxon>Nonomuraea</taxon>
    </lineage>
</organism>
<accession>A0ABP6ESS3</accession>
<dbReference type="Gene3D" id="2.160.20.10">
    <property type="entry name" value="Single-stranded right-handed beta-helix, Pectin lyase-like"/>
    <property type="match status" value="1"/>
</dbReference>
<gene>
    <name evidence="3" type="ORF">GCM10010412_052110</name>
</gene>
<evidence type="ECO:0000313" key="4">
    <source>
        <dbReference type="Proteomes" id="UP001501666"/>
    </source>
</evidence>
<comment type="caution">
    <text evidence="3">The sequence shown here is derived from an EMBL/GenBank/DDBJ whole genome shotgun (WGS) entry which is preliminary data.</text>
</comment>
<dbReference type="CDD" id="cd14251">
    <property type="entry name" value="PL-6"/>
    <property type="match status" value="1"/>
</dbReference>
<dbReference type="InterPro" id="IPR006626">
    <property type="entry name" value="PbH1"/>
</dbReference>
<dbReference type="Proteomes" id="UP001501666">
    <property type="component" value="Unassembled WGS sequence"/>
</dbReference>
<evidence type="ECO:0000256" key="1">
    <source>
        <dbReference type="SAM" id="MobiDB-lite"/>
    </source>
</evidence>
<keyword evidence="4" id="KW-1185">Reference proteome</keyword>
<dbReference type="InterPro" id="IPR012334">
    <property type="entry name" value="Pectin_lyas_fold"/>
</dbReference>
<dbReference type="GO" id="GO:0016829">
    <property type="term" value="F:lyase activity"/>
    <property type="evidence" value="ECO:0007669"/>
    <property type="project" value="UniProtKB-KW"/>
</dbReference>